<sequence length="302" mass="34696">MRTPGPAGKKYGIIDGQHGFMAIVDLWMDRALGPGAALSSLMRQGQSNPCFPSIVVENASNLNVAQLGMRCNEMYKHGNNRKAFYWMTKFVLFHNWSTFAGCRLSNSFEYGERFGAQDPDALLCVEQMKRMKLDATAMSRKTSIDTFRAAARLWYFDLFGAIIAEMDDLFSKMELLGYEPWYTCKEVLQNYYKFFKHVYCWTKAEAQARLMQLLQLYLLCHNRFHEQNLDGDKLRLTAAKMYIVFQEKLFKTIFVVETSTGEVPAAILKTYMYKAPPADKPMHDVYVPQIMCDVKYVAPGSI</sequence>
<dbReference type="EMBL" id="QUTG01005009">
    <property type="protein sequence ID" value="RHY86586.1"/>
    <property type="molecule type" value="Genomic_DNA"/>
</dbReference>
<dbReference type="Proteomes" id="UP000285712">
    <property type="component" value="Unassembled WGS sequence"/>
</dbReference>
<proteinExistence type="predicted"/>
<reference evidence="1 2" key="1">
    <citation type="submission" date="2018-08" db="EMBL/GenBank/DDBJ databases">
        <title>Aphanomyces genome sequencing and annotation.</title>
        <authorList>
            <person name="Minardi D."/>
            <person name="Oidtmann B."/>
            <person name="Van Der Giezen M."/>
            <person name="Studholme D.J."/>
        </authorList>
    </citation>
    <scope>NUCLEOTIDE SEQUENCE [LARGE SCALE GENOMIC DNA]</scope>
    <source>
        <strain evidence="1 2">Sv</strain>
    </source>
</reference>
<comment type="caution">
    <text evidence="1">The sequence shown here is derived from an EMBL/GenBank/DDBJ whole genome shotgun (WGS) entry which is preliminary data.</text>
</comment>
<dbReference type="VEuPathDB" id="FungiDB:H257_13371"/>
<protein>
    <submittedName>
        <fullName evidence="1">Uncharacterized protein</fullName>
    </submittedName>
</protein>
<gene>
    <name evidence="1" type="ORF">DYB35_010754</name>
</gene>
<accession>A0A418CXD1</accession>
<organism evidence="1 2">
    <name type="scientific">Aphanomyces astaci</name>
    <name type="common">Crayfish plague agent</name>
    <dbReference type="NCBI Taxonomy" id="112090"/>
    <lineage>
        <taxon>Eukaryota</taxon>
        <taxon>Sar</taxon>
        <taxon>Stramenopiles</taxon>
        <taxon>Oomycota</taxon>
        <taxon>Saprolegniomycetes</taxon>
        <taxon>Saprolegniales</taxon>
        <taxon>Verrucalvaceae</taxon>
        <taxon>Aphanomyces</taxon>
    </lineage>
</organism>
<dbReference type="AlphaFoldDB" id="A0A418CXD1"/>
<evidence type="ECO:0000313" key="2">
    <source>
        <dbReference type="Proteomes" id="UP000285712"/>
    </source>
</evidence>
<evidence type="ECO:0000313" key="1">
    <source>
        <dbReference type="EMBL" id="RHY86586.1"/>
    </source>
</evidence>
<name>A0A418CXD1_APHAT</name>
<feature type="non-terminal residue" evidence="1">
    <location>
        <position position="302"/>
    </location>
</feature>